<organism evidence="3 4">
    <name type="scientific">Heterodera trifolii</name>
    <dbReference type="NCBI Taxonomy" id="157864"/>
    <lineage>
        <taxon>Eukaryota</taxon>
        <taxon>Metazoa</taxon>
        <taxon>Ecdysozoa</taxon>
        <taxon>Nematoda</taxon>
        <taxon>Chromadorea</taxon>
        <taxon>Rhabditida</taxon>
        <taxon>Tylenchina</taxon>
        <taxon>Tylenchomorpha</taxon>
        <taxon>Tylenchoidea</taxon>
        <taxon>Heteroderidae</taxon>
        <taxon>Heteroderinae</taxon>
        <taxon>Heterodera</taxon>
    </lineage>
</organism>
<proteinExistence type="predicted"/>
<feature type="region of interest" description="Disordered" evidence="1">
    <location>
        <begin position="511"/>
        <end position="535"/>
    </location>
</feature>
<feature type="region of interest" description="Disordered" evidence="1">
    <location>
        <begin position="876"/>
        <end position="896"/>
    </location>
</feature>
<feature type="region of interest" description="Disordered" evidence="1">
    <location>
        <begin position="308"/>
        <end position="351"/>
    </location>
</feature>
<feature type="compositionally biased region" description="Low complexity" evidence="1">
    <location>
        <begin position="368"/>
        <end position="378"/>
    </location>
</feature>
<evidence type="ECO:0000259" key="2">
    <source>
        <dbReference type="PROSITE" id="PS51444"/>
    </source>
</evidence>
<feature type="compositionally biased region" description="Polar residues" evidence="1">
    <location>
        <begin position="415"/>
        <end position="425"/>
    </location>
</feature>
<reference evidence="3 4" key="1">
    <citation type="submission" date="2024-10" db="EMBL/GenBank/DDBJ databases">
        <authorList>
            <person name="Kim D."/>
        </authorList>
    </citation>
    <scope>NUCLEOTIDE SEQUENCE [LARGE SCALE GENOMIC DNA]</scope>
    <source>
        <strain evidence="3">BH-2024</strain>
    </source>
</reference>
<dbReference type="Proteomes" id="UP001620626">
    <property type="component" value="Unassembled WGS sequence"/>
</dbReference>
<dbReference type="InterPro" id="IPR015425">
    <property type="entry name" value="FH2_Formin"/>
</dbReference>
<gene>
    <name evidence="3" type="ORF">niasHT_017195</name>
</gene>
<feature type="compositionally biased region" description="Polar residues" evidence="1">
    <location>
        <begin position="1369"/>
        <end position="1396"/>
    </location>
</feature>
<evidence type="ECO:0000256" key="1">
    <source>
        <dbReference type="SAM" id="MobiDB-lite"/>
    </source>
</evidence>
<feature type="region of interest" description="Disordered" evidence="1">
    <location>
        <begin position="1345"/>
        <end position="1406"/>
    </location>
</feature>
<feature type="compositionally biased region" description="Low complexity" evidence="1">
    <location>
        <begin position="1347"/>
        <end position="1362"/>
    </location>
</feature>
<dbReference type="Gene3D" id="1.20.58.2220">
    <property type="entry name" value="Formin, FH2 domain"/>
    <property type="match status" value="1"/>
</dbReference>
<sequence length="1406" mass="154704">MVAQCADSTASSSPMENSASLDIIIDDDHNHHHHHQQQQPFVFGPNLMQMVSNLLLKAFDSGQFAVVEQLLCWPDAIDWSHTLCLVLNELRTTRHCMAAVALVRAVAQLLRMAPAAAAAAADHHHTTPSSNSSREQQQLLRNQIKVLRFDELMRSLRERFVSAAASDDPSIEHHYLLLEEAIEDCLIHMTKTTADQQQRHGRDETEATEAVTRNSRTDADSGTFSGDEEEMKQQQMPLSDRDKKVELEEGGQQHHMANDEQQQHQQQQHINEVIRLVHTLPAQEVPLLAKFLRTNRRSLGPLVSLINSSKHHQHQQQQRHHLDDNNCQPSISQFEKRPAPPPPPPPPPASQMLLSTIAAATSSPQRCPLPGAATTAFPPAAPPPPPPPPAPSSLVRPPPAPPLASPAAASVCRELNTNGSSSGQQLPAAEIPSALRPKALPDQCRRLRHLQWTKLPTNAVAAAATTTTATAAAAPNCANVWQTMEAVDREMRDRLDFAVLDAFFGCSSNTPQNISSSSDISHHRSSPSWSTARRRSSMMMNGGGTCGDSVVSLLDAKRSLSVNVFLKMCRDSGQLLIDLAEGKADKIGADRLRTIAHLLPSADEQKLLRDFSGDKQVLGAAEQFLLALIERIPAHRLRVEAMLFQLDLQAMLDTNRPSDVGTLGLKVWLKGCQELLCSSTLRKVLYALLHLGNYLNHGAGAGNAVGFRLSSLWKVEDVKTIGGTTRGRTLLHFVAQQVDNCAQELAAELQSVREAAKSSLEAISDDVRSLSERMHCLEEGIARTKFAAAAPNSAGGDNFLDDFLHFLEKSRHIIASAERQLAELGTLRRQVAIFLCEQERTFSLEECFKVIAWFVTRFEKAVEDNRRFMERNLQQQQQQQQLEMGNNQFRKPSPDNLDGMALKSVIKKRDRLSFALVDERERQQTPSSCPPSSPGKVRRRRTAHSVTPLLDARLFLNGLDEGVVERSANTVDMKKDGIIIEQSLEAVVDQALMRKEIVSARETKCTKIDEEKKGQQEEEKHVEMVAQQMANSTPQQDKLMLAPQIMPVDEAKFSARQQHPEQQNVPTKEENLLQDEAVPPSPALVTMSTKAKKHLLTDRNSTAETQQQQQQRQRVKTNAPRTHGQTVPERVGGQQQQQQFGTNNNRTAATPTINVKPNASRMLPSAAVGVLRTAQKRANNLAPAPKCTATITTDPSSAPKCAPAVCRIRIVAKPNSNNNGHGITTTIEADQHQQKRAQHQQQMCSLSSAVPDRPLKPSQVKACQPKVQKPAAAHDGVGTLGQKAIVTASAGPLKMGKNSTGSKRSATTTTTAATSTSVGSCQMMMMISRGQTAQCQEKQQQQKDCKATAPAQQTQPQQQQQQHLRATKPTLTRRLSTSSRPTLVHSTGRSCTTTAGSREKEKPKWI</sequence>
<dbReference type="SUPFAM" id="SSF101447">
    <property type="entry name" value="Formin homology 2 domain (FH2 domain)"/>
    <property type="match status" value="1"/>
</dbReference>
<accession>A0ABD2LD48</accession>
<dbReference type="EMBL" id="JBICBT010000456">
    <property type="protein sequence ID" value="KAL3113116.1"/>
    <property type="molecule type" value="Genomic_DNA"/>
</dbReference>
<dbReference type="SMART" id="SM00498">
    <property type="entry name" value="FH2"/>
    <property type="match status" value="1"/>
</dbReference>
<feature type="compositionally biased region" description="Polar residues" evidence="1">
    <location>
        <begin position="1140"/>
        <end position="1153"/>
    </location>
</feature>
<feature type="region of interest" description="Disordered" evidence="1">
    <location>
        <begin position="1094"/>
        <end position="1153"/>
    </location>
</feature>
<dbReference type="Pfam" id="PF02181">
    <property type="entry name" value="FH2"/>
    <property type="match status" value="1"/>
</dbReference>
<feature type="region of interest" description="Disordered" evidence="1">
    <location>
        <begin position="193"/>
        <end position="268"/>
    </location>
</feature>
<feature type="compositionally biased region" description="Pro residues" evidence="1">
    <location>
        <begin position="379"/>
        <end position="404"/>
    </location>
</feature>
<feature type="region of interest" description="Disordered" evidence="1">
    <location>
        <begin position="1291"/>
        <end position="1317"/>
    </location>
</feature>
<evidence type="ECO:0000313" key="3">
    <source>
        <dbReference type="EMBL" id="KAL3113116.1"/>
    </source>
</evidence>
<dbReference type="PANTHER" id="PTHR46345">
    <property type="entry name" value="INVERTED FORMIN-2"/>
    <property type="match status" value="1"/>
</dbReference>
<dbReference type="InterPro" id="IPR042201">
    <property type="entry name" value="FH2_Formin_sf"/>
</dbReference>
<keyword evidence="4" id="KW-1185">Reference proteome</keyword>
<feature type="compositionally biased region" description="Low complexity" evidence="1">
    <location>
        <begin position="1305"/>
        <end position="1317"/>
    </location>
</feature>
<feature type="region of interest" description="Disordered" evidence="1">
    <location>
        <begin position="415"/>
        <end position="434"/>
    </location>
</feature>
<feature type="compositionally biased region" description="Basic and acidic residues" evidence="1">
    <location>
        <begin position="1397"/>
        <end position="1406"/>
    </location>
</feature>
<dbReference type="PANTHER" id="PTHR46345:SF8">
    <property type="entry name" value="FORMIN 3, ISOFORM B"/>
    <property type="match status" value="1"/>
</dbReference>
<feature type="domain" description="FH2" evidence="2">
    <location>
        <begin position="437"/>
        <end position="884"/>
    </location>
</feature>
<feature type="compositionally biased region" description="Basic residues" evidence="1">
    <location>
        <begin position="309"/>
        <end position="319"/>
    </location>
</feature>
<protein>
    <recommendedName>
        <fullName evidence="2">FH2 domain-containing protein</fullName>
    </recommendedName>
</protein>
<feature type="region of interest" description="Disordered" evidence="1">
    <location>
        <begin position="919"/>
        <end position="943"/>
    </location>
</feature>
<feature type="region of interest" description="Disordered" evidence="1">
    <location>
        <begin position="363"/>
        <end position="408"/>
    </location>
</feature>
<name>A0ABD2LD48_9BILA</name>
<dbReference type="PROSITE" id="PS51444">
    <property type="entry name" value="FH2"/>
    <property type="match status" value="1"/>
</dbReference>
<evidence type="ECO:0000313" key="4">
    <source>
        <dbReference type="Proteomes" id="UP001620626"/>
    </source>
</evidence>
<feature type="compositionally biased region" description="Pro residues" evidence="1">
    <location>
        <begin position="339"/>
        <end position="349"/>
    </location>
</feature>
<comment type="caution">
    <text evidence="3">The sequence shown here is derived from an EMBL/GenBank/DDBJ whole genome shotgun (WGS) entry which is preliminary data.</text>
</comment>